<evidence type="ECO:0000256" key="6">
    <source>
        <dbReference type="SAM" id="Phobius"/>
    </source>
</evidence>
<dbReference type="GO" id="GO:0022857">
    <property type="term" value="F:transmembrane transporter activity"/>
    <property type="evidence" value="ECO:0007669"/>
    <property type="project" value="InterPro"/>
</dbReference>
<feature type="transmembrane region" description="Helical" evidence="6">
    <location>
        <begin position="127"/>
        <end position="148"/>
    </location>
</feature>
<comment type="similarity">
    <text evidence="2">Belongs to the major facilitator superfamily. Proton-dependent oligopeptide transporter (POT/PTR) (TC 2.A.17) family.</text>
</comment>
<dbReference type="AlphaFoldDB" id="A0A9D4VHY6"/>
<feature type="transmembrane region" description="Helical" evidence="6">
    <location>
        <begin position="399"/>
        <end position="420"/>
    </location>
</feature>
<feature type="transmembrane region" description="Helical" evidence="6">
    <location>
        <begin position="440"/>
        <end position="457"/>
    </location>
</feature>
<feature type="transmembrane region" description="Helical" evidence="6">
    <location>
        <begin position="168"/>
        <end position="195"/>
    </location>
</feature>
<dbReference type="InterPro" id="IPR036259">
    <property type="entry name" value="MFS_trans_sf"/>
</dbReference>
<feature type="transmembrane region" description="Helical" evidence="6">
    <location>
        <begin position="241"/>
        <end position="267"/>
    </location>
</feature>
<proteinExistence type="inferred from homology"/>
<feature type="transmembrane region" description="Helical" evidence="6">
    <location>
        <begin position="216"/>
        <end position="235"/>
    </location>
</feature>
<dbReference type="Gramene" id="Psat07G0042000-T2">
    <property type="protein sequence ID" value="KAI5383005.1"/>
    <property type="gene ID" value="KIW84_070420"/>
</dbReference>
<evidence type="ECO:0000313" key="7">
    <source>
        <dbReference type="EMBL" id="KAI5383005.1"/>
    </source>
</evidence>
<dbReference type="Proteomes" id="UP001058974">
    <property type="component" value="Chromosome 7"/>
</dbReference>
<dbReference type="Pfam" id="PF00854">
    <property type="entry name" value="PTR2"/>
    <property type="match status" value="1"/>
</dbReference>
<evidence type="ECO:0000256" key="1">
    <source>
        <dbReference type="ARBA" id="ARBA00004141"/>
    </source>
</evidence>
<evidence type="ECO:0000256" key="4">
    <source>
        <dbReference type="ARBA" id="ARBA00022989"/>
    </source>
</evidence>
<dbReference type="Gene3D" id="1.20.1250.20">
    <property type="entry name" value="MFS general substrate transporter like domains"/>
    <property type="match status" value="1"/>
</dbReference>
<reference evidence="7 8" key="1">
    <citation type="journal article" date="2022" name="Nat. Genet.">
        <title>Improved pea reference genome and pan-genome highlight genomic features and evolutionary characteristics.</title>
        <authorList>
            <person name="Yang T."/>
            <person name="Liu R."/>
            <person name="Luo Y."/>
            <person name="Hu S."/>
            <person name="Wang D."/>
            <person name="Wang C."/>
            <person name="Pandey M.K."/>
            <person name="Ge S."/>
            <person name="Xu Q."/>
            <person name="Li N."/>
            <person name="Li G."/>
            <person name="Huang Y."/>
            <person name="Saxena R.K."/>
            <person name="Ji Y."/>
            <person name="Li M."/>
            <person name="Yan X."/>
            <person name="He Y."/>
            <person name="Liu Y."/>
            <person name="Wang X."/>
            <person name="Xiang C."/>
            <person name="Varshney R.K."/>
            <person name="Ding H."/>
            <person name="Gao S."/>
            <person name="Zong X."/>
        </authorList>
    </citation>
    <scope>NUCLEOTIDE SEQUENCE [LARGE SCALE GENOMIC DNA]</scope>
    <source>
        <strain evidence="7 8">cv. Zhongwan 6</strain>
    </source>
</reference>
<dbReference type="EMBL" id="JAMSHJ010000007">
    <property type="protein sequence ID" value="KAI5383005.1"/>
    <property type="molecule type" value="Genomic_DNA"/>
</dbReference>
<dbReference type="GO" id="GO:0016020">
    <property type="term" value="C:membrane"/>
    <property type="evidence" value="ECO:0007669"/>
    <property type="project" value="UniProtKB-SubCell"/>
</dbReference>
<keyword evidence="3 6" id="KW-0812">Transmembrane</keyword>
<evidence type="ECO:0000313" key="8">
    <source>
        <dbReference type="Proteomes" id="UP001058974"/>
    </source>
</evidence>
<comment type="subcellular location">
    <subcellularLocation>
        <location evidence="1">Membrane</location>
        <topology evidence="1">Multi-pass membrane protein</topology>
    </subcellularLocation>
</comment>
<sequence length="616" mass="69315">MDKNTLYFSPSEQTSTHNKNTIVLDNNEVYYLFVTRRRKMEQNKDIEQVVNKKLGGYRTMPFIIANETFEKVATVGLHVNMILYLLNEYQLEPSTAAIIIFLWNAGSNFMPLFGAFLSDSCLGRFRVIAWGTIIHLLGLIVLWLTAIIRQARPPRCDEKPCTSTTGAQFLFLFSSLALMAVGAGGIRPCSLAFAADQINDPKSAKNERVMRSFFNWYYVSVGVSVMVSVVFIVYIQVKAGWVVGFGIPVGLMFFSSVMFFLGSFMYVKVKPNKSLLAGFAQVIVASWRNRHMKLPQNSSGLWYSHSGSILVHPTDKARFLNKACIMKNREKDLDSNGAPIDPWSLCTVRQVEELKAVIKVLPIWSTGITIGITISQQSFSVVQANTMDRKFHNFEIPSTSFTAFGILTLTIWVAIYDRIIVPLLAKYTKRGKGLSLKQRMGIGIAISCLSTAVAALVEKKRRNQALREGLMNNPKGIVNMTAMWLVPQQCLVGFAEAFNVIGQIEFFYSQFPKTMSSIAISFFALGLGTGNLVASIIVKVVKIGTQGEGKVSWLESNINQGHYDYYYWLLTILSLVNLFYYFWCSWAYGSVEEIKNWDEEVDAKCEEDPKCEEENS</sequence>
<organism evidence="7 8">
    <name type="scientific">Pisum sativum</name>
    <name type="common">Garden pea</name>
    <name type="synonym">Lathyrus oleraceus</name>
    <dbReference type="NCBI Taxonomy" id="3888"/>
    <lineage>
        <taxon>Eukaryota</taxon>
        <taxon>Viridiplantae</taxon>
        <taxon>Streptophyta</taxon>
        <taxon>Embryophyta</taxon>
        <taxon>Tracheophyta</taxon>
        <taxon>Spermatophyta</taxon>
        <taxon>Magnoliopsida</taxon>
        <taxon>eudicotyledons</taxon>
        <taxon>Gunneridae</taxon>
        <taxon>Pentapetalae</taxon>
        <taxon>rosids</taxon>
        <taxon>fabids</taxon>
        <taxon>Fabales</taxon>
        <taxon>Fabaceae</taxon>
        <taxon>Papilionoideae</taxon>
        <taxon>50 kb inversion clade</taxon>
        <taxon>NPAAA clade</taxon>
        <taxon>Hologalegina</taxon>
        <taxon>IRL clade</taxon>
        <taxon>Fabeae</taxon>
        <taxon>Lathyrus</taxon>
    </lineage>
</organism>
<name>A0A9D4VHY6_PEA</name>
<feature type="transmembrane region" description="Helical" evidence="6">
    <location>
        <begin position="95"/>
        <end position="115"/>
    </location>
</feature>
<evidence type="ECO:0000256" key="5">
    <source>
        <dbReference type="ARBA" id="ARBA00023136"/>
    </source>
</evidence>
<protein>
    <submittedName>
        <fullName evidence="7">Uncharacterized protein</fullName>
    </submittedName>
</protein>
<keyword evidence="8" id="KW-1185">Reference proteome</keyword>
<dbReference type="CDD" id="cd17416">
    <property type="entry name" value="MFS_NPF1_2"/>
    <property type="match status" value="1"/>
</dbReference>
<accession>A0A9D4VHY6</accession>
<feature type="transmembrane region" description="Helical" evidence="6">
    <location>
        <begin position="565"/>
        <end position="583"/>
    </location>
</feature>
<dbReference type="SUPFAM" id="SSF103473">
    <property type="entry name" value="MFS general substrate transporter"/>
    <property type="match status" value="1"/>
</dbReference>
<gene>
    <name evidence="7" type="ORF">KIW84_070420</name>
</gene>
<keyword evidence="4 6" id="KW-1133">Transmembrane helix</keyword>
<dbReference type="PANTHER" id="PTHR11654">
    <property type="entry name" value="OLIGOPEPTIDE TRANSPORTER-RELATED"/>
    <property type="match status" value="1"/>
</dbReference>
<feature type="transmembrane region" description="Helical" evidence="6">
    <location>
        <begin position="518"/>
        <end position="544"/>
    </location>
</feature>
<keyword evidence="5 6" id="KW-0472">Membrane</keyword>
<evidence type="ECO:0000256" key="2">
    <source>
        <dbReference type="ARBA" id="ARBA00005982"/>
    </source>
</evidence>
<dbReference type="InterPro" id="IPR000109">
    <property type="entry name" value="POT_fam"/>
</dbReference>
<comment type="caution">
    <text evidence="7">The sequence shown here is derived from an EMBL/GenBank/DDBJ whole genome shotgun (WGS) entry which is preliminary data.</text>
</comment>
<evidence type="ECO:0000256" key="3">
    <source>
        <dbReference type="ARBA" id="ARBA00022692"/>
    </source>
</evidence>